<gene>
    <name evidence="4" type="primary">Dwil\GK21454</name>
    <name evidence="4" type="ORF">Dwil_GK21454</name>
</gene>
<reference evidence="4 5" key="1">
    <citation type="journal article" date="2007" name="Nature">
        <title>Evolution of genes and genomes on the Drosophila phylogeny.</title>
        <authorList>
            <consortium name="Drosophila 12 Genomes Consortium"/>
            <person name="Clark A.G."/>
            <person name="Eisen M.B."/>
            <person name="Smith D.R."/>
            <person name="Bergman C.M."/>
            <person name="Oliver B."/>
            <person name="Markow T.A."/>
            <person name="Kaufman T.C."/>
            <person name="Kellis M."/>
            <person name="Gelbart W."/>
            <person name="Iyer V.N."/>
            <person name="Pollard D.A."/>
            <person name="Sackton T.B."/>
            <person name="Larracuente A.M."/>
            <person name="Singh N.D."/>
            <person name="Abad J.P."/>
            <person name="Abt D.N."/>
            <person name="Adryan B."/>
            <person name="Aguade M."/>
            <person name="Akashi H."/>
            <person name="Anderson W.W."/>
            <person name="Aquadro C.F."/>
            <person name="Ardell D.H."/>
            <person name="Arguello R."/>
            <person name="Artieri C.G."/>
            <person name="Barbash D.A."/>
            <person name="Barker D."/>
            <person name="Barsanti P."/>
            <person name="Batterham P."/>
            <person name="Batzoglou S."/>
            <person name="Begun D."/>
            <person name="Bhutkar A."/>
            <person name="Blanco E."/>
            <person name="Bosak S.A."/>
            <person name="Bradley R.K."/>
            <person name="Brand A.D."/>
            <person name="Brent M.R."/>
            <person name="Brooks A.N."/>
            <person name="Brown R.H."/>
            <person name="Butlin R.K."/>
            <person name="Caggese C."/>
            <person name="Calvi B.R."/>
            <person name="Bernardo de Carvalho A."/>
            <person name="Caspi A."/>
            <person name="Castrezana S."/>
            <person name="Celniker S.E."/>
            <person name="Chang J.L."/>
            <person name="Chapple C."/>
            <person name="Chatterji S."/>
            <person name="Chinwalla A."/>
            <person name="Civetta A."/>
            <person name="Clifton S.W."/>
            <person name="Comeron J.M."/>
            <person name="Costello J.C."/>
            <person name="Coyne J.A."/>
            <person name="Daub J."/>
            <person name="David R.G."/>
            <person name="Delcher A.L."/>
            <person name="Delehaunty K."/>
            <person name="Do C.B."/>
            <person name="Ebling H."/>
            <person name="Edwards K."/>
            <person name="Eickbush T."/>
            <person name="Evans J.D."/>
            <person name="Filipski A."/>
            <person name="Findeiss S."/>
            <person name="Freyhult E."/>
            <person name="Fulton L."/>
            <person name="Fulton R."/>
            <person name="Garcia A.C."/>
            <person name="Gardiner A."/>
            <person name="Garfield D.A."/>
            <person name="Garvin B.E."/>
            <person name="Gibson G."/>
            <person name="Gilbert D."/>
            <person name="Gnerre S."/>
            <person name="Godfrey J."/>
            <person name="Good R."/>
            <person name="Gotea V."/>
            <person name="Gravely B."/>
            <person name="Greenberg A.J."/>
            <person name="Griffiths-Jones S."/>
            <person name="Gross S."/>
            <person name="Guigo R."/>
            <person name="Gustafson E.A."/>
            <person name="Haerty W."/>
            <person name="Hahn M.W."/>
            <person name="Halligan D.L."/>
            <person name="Halpern A.L."/>
            <person name="Halter G.M."/>
            <person name="Han M.V."/>
            <person name="Heger A."/>
            <person name="Hillier L."/>
            <person name="Hinrichs A.S."/>
            <person name="Holmes I."/>
            <person name="Hoskins R.A."/>
            <person name="Hubisz M.J."/>
            <person name="Hultmark D."/>
            <person name="Huntley M.A."/>
            <person name="Jaffe D.B."/>
            <person name="Jagadeeshan S."/>
            <person name="Jeck W.R."/>
            <person name="Johnson J."/>
            <person name="Jones C.D."/>
            <person name="Jordan W.C."/>
            <person name="Karpen G.H."/>
            <person name="Kataoka E."/>
            <person name="Keightley P.D."/>
            <person name="Kheradpour P."/>
            <person name="Kirkness E.F."/>
            <person name="Koerich L.B."/>
            <person name="Kristiansen K."/>
            <person name="Kudrna D."/>
            <person name="Kulathinal R.J."/>
            <person name="Kumar S."/>
            <person name="Kwok R."/>
            <person name="Lander E."/>
            <person name="Langley C.H."/>
            <person name="Lapoint R."/>
            <person name="Lazzaro B.P."/>
            <person name="Lee S.J."/>
            <person name="Levesque L."/>
            <person name="Li R."/>
            <person name="Lin C.F."/>
            <person name="Lin M.F."/>
            <person name="Lindblad-Toh K."/>
            <person name="Llopart A."/>
            <person name="Long M."/>
            <person name="Low L."/>
            <person name="Lozovsky E."/>
            <person name="Lu J."/>
            <person name="Luo M."/>
            <person name="Machado C.A."/>
            <person name="Makalowski W."/>
            <person name="Marzo M."/>
            <person name="Matsuda M."/>
            <person name="Matzkin L."/>
            <person name="McAllister B."/>
            <person name="McBride C.S."/>
            <person name="McKernan B."/>
            <person name="McKernan K."/>
            <person name="Mendez-Lago M."/>
            <person name="Minx P."/>
            <person name="Mollenhauer M.U."/>
            <person name="Montooth K."/>
            <person name="Mount S.M."/>
            <person name="Mu X."/>
            <person name="Myers E."/>
            <person name="Negre B."/>
            <person name="Newfeld S."/>
            <person name="Nielsen R."/>
            <person name="Noor M.A."/>
            <person name="O'Grady P."/>
            <person name="Pachter L."/>
            <person name="Papaceit M."/>
            <person name="Parisi M.J."/>
            <person name="Parisi M."/>
            <person name="Parts L."/>
            <person name="Pedersen J.S."/>
            <person name="Pesole G."/>
            <person name="Phillippy A.M."/>
            <person name="Ponting C.P."/>
            <person name="Pop M."/>
            <person name="Porcelli D."/>
            <person name="Powell J.R."/>
            <person name="Prohaska S."/>
            <person name="Pruitt K."/>
            <person name="Puig M."/>
            <person name="Quesneville H."/>
            <person name="Ram K.R."/>
            <person name="Rand D."/>
            <person name="Rasmussen M.D."/>
            <person name="Reed L.K."/>
            <person name="Reenan R."/>
            <person name="Reily A."/>
            <person name="Remington K.A."/>
            <person name="Rieger T.T."/>
            <person name="Ritchie M.G."/>
            <person name="Robin C."/>
            <person name="Rogers Y.H."/>
            <person name="Rohde C."/>
            <person name="Rozas J."/>
            <person name="Rubenfield M.J."/>
            <person name="Ruiz A."/>
            <person name="Russo S."/>
            <person name="Salzberg S.L."/>
            <person name="Sanchez-Gracia A."/>
            <person name="Saranga D.J."/>
            <person name="Sato H."/>
            <person name="Schaeffer S.W."/>
            <person name="Schatz M.C."/>
            <person name="Schlenke T."/>
            <person name="Schwartz R."/>
            <person name="Segarra C."/>
            <person name="Singh R.S."/>
            <person name="Sirot L."/>
            <person name="Sirota M."/>
            <person name="Sisneros N.B."/>
            <person name="Smith C.D."/>
            <person name="Smith T.F."/>
            <person name="Spieth J."/>
            <person name="Stage D.E."/>
            <person name="Stark A."/>
            <person name="Stephan W."/>
            <person name="Strausberg R.L."/>
            <person name="Strempel S."/>
            <person name="Sturgill D."/>
            <person name="Sutton G."/>
            <person name="Sutton G.G."/>
            <person name="Tao W."/>
            <person name="Teichmann S."/>
            <person name="Tobari Y.N."/>
            <person name="Tomimura Y."/>
            <person name="Tsolas J.M."/>
            <person name="Valente V.L."/>
            <person name="Venter E."/>
            <person name="Venter J.C."/>
            <person name="Vicario S."/>
            <person name="Vieira F.G."/>
            <person name="Vilella A.J."/>
            <person name="Villasante A."/>
            <person name="Walenz B."/>
            <person name="Wang J."/>
            <person name="Wasserman M."/>
            <person name="Watts T."/>
            <person name="Wilson D."/>
            <person name="Wilson R.K."/>
            <person name="Wing R.A."/>
            <person name="Wolfner M.F."/>
            <person name="Wong A."/>
            <person name="Wong G.K."/>
            <person name="Wu C.I."/>
            <person name="Wu G."/>
            <person name="Yamamoto D."/>
            <person name="Yang H.P."/>
            <person name="Yang S.P."/>
            <person name="Yorke J.A."/>
            <person name="Yoshida K."/>
            <person name="Zdobnov E."/>
            <person name="Zhang P."/>
            <person name="Zhang Y."/>
            <person name="Zimin A.V."/>
            <person name="Baldwin J."/>
            <person name="Abdouelleil A."/>
            <person name="Abdulkadir J."/>
            <person name="Abebe A."/>
            <person name="Abera B."/>
            <person name="Abreu J."/>
            <person name="Acer S.C."/>
            <person name="Aftuck L."/>
            <person name="Alexander A."/>
            <person name="An P."/>
            <person name="Anderson E."/>
            <person name="Anderson S."/>
            <person name="Arachi H."/>
            <person name="Azer M."/>
            <person name="Bachantsang P."/>
            <person name="Barry A."/>
            <person name="Bayul T."/>
            <person name="Berlin A."/>
            <person name="Bessette D."/>
            <person name="Bloom T."/>
            <person name="Blye J."/>
            <person name="Boguslavskiy L."/>
            <person name="Bonnet C."/>
            <person name="Boukhgalter B."/>
            <person name="Bourzgui I."/>
            <person name="Brown A."/>
            <person name="Cahill P."/>
            <person name="Channer S."/>
            <person name="Cheshatsang Y."/>
            <person name="Chuda L."/>
            <person name="Citroen M."/>
            <person name="Collymore A."/>
            <person name="Cooke P."/>
            <person name="Costello M."/>
            <person name="D'Aco K."/>
            <person name="Daza R."/>
            <person name="De Haan G."/>
            <person name="DeGray S."/>
            <person name="DeMaso C."/>
            <person name="Dhargay N."/>
            <person name="Dooley K."/>
            <person name="Dooley E."/>
            <person name="Doricent M."/>
            <person name="Dorje P."/>
            <person name="Dorjee K."/>
            <person name="Dupes A."/>
            <person name="Elong R."/>
            <person name="Falk J."/>
            <person name="Farina A."/>
            <person name="Faro S."/>
            <person name="Ferguson D."/>
            <person name="Fisher S."/>
            <person name="Foley C.D."/>
            <person name="Franke A."/>
            <person name="Friedrich D."/>
            <person name="Gadbois L."/>
            <person name="Gearin G."/>
            <person name="Gearin C.R."/>
            <person name="Giannoukos G."/>
            <person name="Goode T."/>
            <person name="Graham J."/>
            <person name="Grandbois E."/>
            <person name="Grewal S."/>
            <person name="Gyaltsen K."/>
            <person name="Hafez N."/>
            <person name="Hagos B."/>
            <person name="Hall J."/>
            <person name="Henson C."/>
            <person name="Hollinger A."/>
            <person name="Honan T."/>
            <person name="Huard M.D."/>
            <person name="Hughes L."/>
            <person name="Hurhula B."/>
            <person name="Husby M.E."/>
            <person name="Kamat A."/>
            <person name="Kanga B."/>
            <person name="Kashin S."/>
            <person name="Khazanovich D."/>
            <person name="Kisner P."/>
            <person name="Lance K."/>
            <person name="Lara M."/>
            <person name="Lee W."/>
            <person name="Lennon N."/>
            <person name="Letendre F."/>
            <person name="LeVine R."/>
            <person name="Lipovsky A."/>
            <person name="Liu X."/>
            <person name="Liu J."/>
            <person name="Liu S."/>
            <person name="Lokyitsang T."/>
            <person name="Lokyitsang Y."/>
            <person name="Lubonja R."/>
            <person name="Lui A."/>
            <person name="MacDonald P."/>
            <person name="Magnisalis V."/>
            <person name="Maru K."/>
            <person name="Matthews C."/>
            <person name="McCusker W."/>
            <person name="McDonough S."/>
            <person name="Mehta T."/>
            <person name="Meldrim J."/>
            <person name="Meneus L."/>
            <person name="Mihai O."/>
            <person name="Mihalev A."/>
            <person name="Mihova T."/>
            <person name="Mittelman R."/>
            <person name="Mlenga V."/>
            <person name="Montmayeur A."/>
            <person name="Mulrain L."/>
            <person name="Navidi A."/>
            <person name="Naylor J."/>
            <person name="Negash T."/>
            <person name="Nguyen T."/>
            <person name="Nguyen N."/>
            <person name="Nicol R."/>
            <person name="Norbu C."/>
            <person name="Norbu N."/>
            <person name="Novod N."/>
            <person name="O'Neill B."/>
            <person name="Osman S."/>
            <person name="Markiewicz E."/>
            <person name="Oyono O.L."/>
            <person name="Patti C."/>
            <person name="Phunkhang P."/>
            <person name="Pierre F."/>
            <person name="Priest M."/>
            <person name="Raghuraman S."/>
            <person name="Rege F."/>
            <person name="Reyes R."/>
            <person name="Rise C."/>
            <person name="Rogov P."/>
            <person name="Ross K."/>
            <person name="Ryan E."/>
            <person name="Settipalli S."/>
            <person name="Shea T."/>
            <person name="Sherpa N."/>
            <person name="Shi L."/>
            <person name="Shih D."/>
            <person name="Sparrow T."/>
            <person name="Spaulding J."/>
            <person name="Stalker J."/>
            <person name="Stange-Thomann N."/>
            <person name="Stavropoulos S."/>
            <person name="Stone C."/>
            <person name="Strader C."/>
            <person name="Tesfaye S."/>
            <person name="Thomson T."/>
            <person name="Thoulutsang Y."/>
            <person name="Thoulutsang D."/>
            <person name="Topham K."/>
            <person name="Topping I."/>
            <person name="Tsamla T."/>
            <person name="Vassiliev H."/>
            <person name="Vo A."/>
            <person name="Wangchuk T."/>
            <person name="Wangdi T."/>
            <person name="Weiand M."/>
            <person name="Wilkinson J."/>
            <person name="Wilson A."/>
            <person name="Yadav S."/>
            <person name="Young G."/>
            <person name="Yu Q."/>
            <person name="Zembek L."/>
            <person name="Zhong D."/>
            <person name="Zimmer A."/>
            <person name="Zwirko Z."/>
            <person name="Jaffe D.B."/>
            <person name="Alvarez P."/>
            <person name="Brockman W."/>
            <person name="Butler J."/>
            <person name="Chin C."/>
            <person name="Gnerre S."/>
            <person name="Grabherr M."/>
            <person name="Kleber M."/>
            <person name="Mauceli E."/>
            <person name="MacCallum I."/>
        </authorList>
    </citation>
    <scope>NUCLEOTIDE SEQUENCE [LARGE SCALE GENOMIC DNA]</scope>
    <source>
        <strain evidence="5">Tucson 14030-0811.24</strain>
    </source>
</reference>
<dbReference type="AlphaFoldDB" id="B4MQA3"/>
<dbReference type="Proteomes" id="UP000007798">
    <property type="component" value="Unassembled WGS sequence"/>
</dbReference>
<feature type="domain" description="EF-hand" evidence="3">
    <location>
        <begin position="10"/>
        <end position="45"/>
    </location>
</feature>
<name>B4MQA3_DROWI</name>
<dbReference type="InterPro" id="IPR002048">
    <property type="entry name" value="EF_hand_dom"/>
</dbReference>
<dbReference type="GO" id="GO:0005509">
    <property type="term" value="F:calcium ion binding"/>
    <property type="evidence" value="ECO:0007669"/>
    <property type="project" value="InterPro"/>
</dbReference>
<dbReference type="OrthoDB" id="26525at2759"/>
<evidence type="ECO:0000256" key="1">
    <source>
        <dbReference type="ARBA" id="ARBA00022737"/>
    </source>
</evidence>
<dbReference type="InterPro" id="IPR018247">
    <property type="entry name" value="EF_Hand_1_Ca_BS"/>
</dbReference>
<evidence type="ECO:0000313" key="5">
    <source>
        <dbReference type="Proteomes" id="UP000007798"/>
    </source>
</evidence>
<keyword evidence="2" id="KW-0106">Calcium</keyword>
<feature type="domain" description="EF-hand" evidence="3">
    <location>
        <begin position="46"/>
        <end position="81"/>
    </location>
</feature>
<dbReference type="Gene3D" id="1.10.238.10">
    <property type="entry name" value="EF-hand"/>
    <property type="match status" value="2"/>
</dbReference>
<keyword evidence="1" id="KW-0677">Repeat</keyword>
<dbReference type="HOGENOM" id="CLU_061288_2_0_1"/>
<dbReference type="SMR" id="B4MQA3"/>
<dbReference type="CDD" id="cd00051">
    <property type="entry name" value="EFh"/>
    <property type="match status" value="2"/>
</dbReference>
<dbReference type="STRING" id="7260.B4MQA3"/>
<dbReference type="PROSITE" id="PS50222">
    <property type="entry name" value="EF_HAND_2"/>
    <property type="match status" value="4"/>
</dbReference>
<dbReference type="InterPro" id="IPR011992">
    <property type="entry name" value="EF-hand-dom_pair"/>
</dbReference>
<evidence type="ECO:0000256" key="2">
    <source>
        <dbReference type="ARBA" id="ARBA00022837"/>
    </source>
</evidence>
<proteinExistence type="predicted"/>
<dbReference type="FunFam" id="1.10.238.10:FF:000001">
    <property type="entry name" value="Calmodulin 1"/>
    <property type="match status" value="1"/>
</dbReference>
<dbReference type="Pfam" id="PF13499">
    <property type="entry name" value="EF-hand_7"/>
    <property type="match status" value="2"/>
</dbReference>
<dbReference type="PhylomeDB" id="B4MQA3"/>
<keyword evidence="5" id="KW-1185">Reference proteome</keyword>
<dbReference type="eggNOG" id="KOG0027">
    <property type="taxonomic scope" value="Eukaryota"/>
</dbReference>
<accession>B4MQA3</accession>
<feature type="domain" description="EF-hand" evidence="3">
    <location>
        <begin position="83"/>
        <end position="118"/>
    </location>
</feature>
<feature type="domain" description="EF-hand" evidence="3">
    <location>
        <begin position="119"/>
        <end position="151"/>
    </location>
</feature>
<protein>
    <submittedName>
        <fullName evidence="4">GK21454</fullName>
    </submittedName>
</protein>
<dbReference type="PANTHER" id="PTHR23048:SF0">
    <property type="entry name" value="CALMODULIN LIKE 3"/>
    <property type="match status" value="1"/>
</dbReference>
<dbReference type="InParanoid" id="B4MQA3"/>
<organism evidence="5">
    <name type="scientific">Drosophila willistoni</name>
    <name type="common">Fruit fly</name>
    <dbReference type="NCBI Taxonomy" id="7260"/>
    <lineage>
        <taxon>Eukaryota</taxon>
        <taxon>Metazoa</taxon>
        <taxon>Ecdysozoa</taxon>
        <taxon>Arthropoda</taxon>
        <taxon>Hexapoda</taxon>
        <taxon>Insecta</taxon>
        <taxon>Pterygota</taxon>
        <taxon>Neoptera</taxon>
        <taxon>Endopterygota</taxon>
        <taxon>Diptera</taxon>
        <taxon>Brachycera</taxon>
        <taxon>Muscomorpha</taxon>
        <taxon>Ephydroidea</taxon>
        <taxon>Drosophilidae</taxon>
        <taxon>Drosophila</taxon>
        <taxon>Sophophora</taxon>
    </lineage>
</organism>
<dbReference type="GO" id="GO:0016460">
    <property type="term" value="C:myosin II complex"/>
    <property type="evidence" value="ECO:0007669"/>
    <property type="project" value="TreeGrafter"/>
</dbReference>
<dbReference type="PANTHER" id="PTHR23048">
    <property type="entry name" value="MYOSIN LIGHT CHAIN 1, 3"/>
    <property type="match status" value="1"/>
</dbReference>
<dbReference type="InterPro" id="IPR050230">
    <property type="entry name" value="CALM/Myosin/TropC-like"/>
</dbReference>
<dbReference type="PROSITE" id="PS00018">
    <property type="entry name" value="EF_HAND_1"/>
    <property type="match status" value="1"/>
</dbReference>
<evidence type="ECO:0000259" key="3">
    <source>
        <dbReference type="PROSITE" id="PS50222"/>
    </source>
</evidence>
<dbReference type="SMART" id="SM00054">
    <property type="entry name" value="EFh"/>
    <property type="match status" value="4"/>
</dbReference>
<dbReference type="SUPFAM" id="SSF47473">
    <property type="entry name" value="EF-hand"/>
    <property type="match status" value="1"/>
</dbReference>
<evidence type="ECO:0000313" key="4">
    <source>
        <dbReference type="EMBL" id="EDW74292.1"/>
    </source>
</evidence>
<dbReference type="EMBL" id="CH963849">
    <property type="protein sequence ID" value="EDW74292.1"/>
    <property type="molecule type" value="Genomic_DNA"/>
</dbReference>
<sequence>MNRSVDMSPEDLEHFRDAFALLDRAEDGHVTIQELAMFMRTLGHEPTDAELWTMINEVNMDGSGTMNFEEFLTMMQRKMREPFKEEELRAAFRIFDKANTGYIDKNSLAEVFIAVGEHLNSEEMDEIIREGDFDGDGKLNFDEFVQLLTQK</sequence>